<dbReference type="Gene3D" id="3.40.50.300">
    <property type="entry name" value="P-loop containing nucleotide triphosphate hydrolases"/>
    <property type="match status" value="1"/>
</dbReference>
<evidence type="ECO:0000259" key="6">
    <source>
        <dbReference type="Pfam" id="PF24883"/>
    </source>
</evidence>
<dbReference type="Proteomes" id="UP001283341">
    <property type="component" value="Unassembled WGS sequence"/>
</dbReference>
<evidence type="ECO:0000313" key="7">
    <source>
        <dbReference type="EMBL" id="KAK3328716.1"/>
    </source>
</evidence>
<feature type="repeat" description="ANK" evidence="3">
    <location>
        <begin position="968"/>
        <end position="1000"/>
    </location>
</feature>
<feature type="repeat" description="ANK" evidence="3">
    <location>
        <begin position="1192"/>
        <end position="1214"/>
    </location>
</feature>
<evidence type="ECO:0000256" key="2">
    <source>
        <dbReference type="ARBA" id="ARBA00023043"/>
    </source>
</evidence>
<feature type="repeat" description="ANK" evidence="3">
    <location>
        <begin position="591"/>
        <end position="623"/>
    </location>
</feature>
<reference evidence="7" key="2">
    <citation type="submission" date="2023-06" db="EMBL/GenBank/DDBJ databases">
        <authorList>
            <consortium name="Lawrence Berkeley National Laboratory"/>
            <person name="Haridas S."/>
            <person name="Hensen N."/>
            <person name="Bonometti L."/>
            <person name="Westerberg I."/>
            <person name="Brannstrom I.O."/>
            <person name="Guillou S."/>
            <person name="Cros-Aarteil S."/>
            <person name="Calhoun S."/>
            <person name="Kuo A."/>
            <person name="Mondo S."/>
            <person name="Pangilinan J."/>
            <person name="Riley R."/>
            <person name="Labutti K."/>
            <person name="Andreopoulos B."/>
            <person name="Lipzen A."/>
            <person name="Chen C."/>
            <person name="Yanf M."/>
            <person name="Daum C."/>
            <person name="Ng V."/>
            <person name="Clum A."/>
            <person name="Steindorff A."/>
            <person name="Ohm R."/>
            <person name="Martin F."/>
            <person name="Silar P."/>
            <person name="Natvig D."/>
            <person name="Lalanne C."/>
            <person name="Gautier V."/>
            <person name="Ament-Velasquez S.L."/>
            <person name="Kruys A."/>
            <person name="Hutchinson M.I."/>
            <person name="Powell A.J."/>
            <person name="Barry K."/>
            <person name="Miller A.N."/>
            <person name="Grigoriev I.V."/>
            <person name="Debuchy R."/>
            <person name="Gladieux P."/>
            <person name="Thoren M.H."/>
            <person name="Johannesson H."/>
        </authorList>
    </citation>
    <scope>NUCLEOTIDE SEQUENCE</scope>
    <source>
        <strain evidence="7">CBS 118394</strain>
    </source>
</reference>
<feature type="repeat" description="ANK" evidence="3">
    <location>
        <begin position="1927"/>
        <end position="1965"/>
    </location>
</feature>
<feature type="repeat" description="ANK" evidence="3">
    <location>
        <begin position="1234"/>
        <end position="1266"/>
    </location>
</feature>
<evidence type="ECO:0000256" key="4">
    <source>
        <dbReference type="SAM" id="MobiDB-lite"/>
    </source>
</evidence>
<dbReference type="PROSITE" id="PS50297">
    <property type="entry name" value="ANK_REP_REGION"/>
    <property type="match status" value="5"/>
</dbReference>
<evidence type="ECO:0000259" key="5">
    <source>
        <dbReference type="Pfam" id="PF22939"/>
    </source>
</evidence>
<proteinExistence type="predicted"/>
<dbReference type="SMART" id="SM00248">
    <property type="entry name" value="ANK"/>
    <property type="match status" value="22"/>
</dbReference>
<dbReference type="Gene3D" id="1.25.40.20">
    <property type="entry name" value="Ankyrin repeat-containing domain"/>
    <property type="match status" value="7"/>
</dbReference>
<keyword evidence="2 3" id="KW-0040">ANK repeat</keyword>
<feature type="repeat" description="ANK" evidence="3">
    <location>
        <begin position="1598"/>
        <end position="1641"/>
    </location>
</feature>
<dbReference type="SUPFAM" id="SSF52540">
    <property type="entry name" value="P-loop containing nucleoside triphosphate hydrolases"/>
    <property type="match status" value="1"/>
</dbReference>
<keyword evidence="1" id="KW-0677">Repeat</keyword>
<protein>
    <submittedName>
        <fullName evidence="7">Ankyrin repeat-containing domain protein</fullName>
    </submittedName>
</protein>
<dbReference type="InterPro" id="IPR027417">
    <property type="entry name" value="P-loop_NTPase"/>
</dbReference>
<feature type="compositionally biased region" description="Basic and acidic residues" evidence="4">
    <location>
        <begin position="1736"/>
        <end position="1751"/>
    </location>
</feature>
<feature type="domain" description="Nephrocystin 3-like N-terminal" evidence="6">
    <location>
        <begin position="65"/>
        <end position="228"/>
    </location>
</feature>
<evidence type="ECO:0000256" key="1">
    <source>
        <dbReference type="ARBA" id="ARBA00022737"/>
    </source>
</evidence>
<evidence type="ECO:0000313" key="8">
    <source>
        <dbReference type="Proteomes" id="UP001283341"/>
    </source>
</evidence>
<dbReference type="InterPro" id="IPR002110">
    <property type="entry name" value="Ankyrin_rpt"/>
</dbReference>
<dbReference type="InterPro" id="IPR054471">
    <property type="entry name" value="GPIID_WHD"/>
</dbReference>
<evidence type="ECO:0000256" key="3">
    <source>
        <dbReference type="PROSITE-ProRule" id="PRU00023"/>
    </source>
</evidence>
<dbReference type="PROSITE" id="PS50088">
    <property type="entry name" value="ANK_REPEAT"/>
    <property type="match status" value="10"/>
</dbReference>
<feature type="domain" description="GPI inositol-deacylase winged helix" evidence="5">
    <location>
        <begin position="342"/>
        <end position="415"/>
    </location>
</feature>
<organism evidence="7 8">
    <name type="scientific">Apodospora peruviana</name>
    <dbReference type="NCBI Taxonomy" id="516989"/>
    <lineage>
        <taxon>Eukaryota</taxon>
        <taxon>Fungi</taxon>
        <taxon>Dikarya</taxon>
        <taxon>Ascomycota</taxon>
        <taxon>Pezizomycotina</taxon>
        <taxon>Sordariomycetes</taxon>
        <taxon>Sordariomycetidae</taxon>
        <taxon>Sordariales</taxon>
        <taxon>Lasiosphaeriaceae</taxon>
        <taxon>Apodospora</taxon>
    </lineage>
</organism>
<sequence>MDLDVVGSDEDVAVIDQDDISNYNPENILPESPEVIGRIRKWLVPTAYDLESGEYRRHLASHLDGTGQWLLDAPTYQQWHDSSDHGLLWVKGIPGSGKSVFAATLAHELAKEGHPMLFFFFRQIIDANHQPINLLRDWLEQIVSYSPPLQRDLKDFVDTRNYRPKELKSLGMDALWTHLKTALAHMSRVYLVADALDEMDKGNDEFLKALAQLGSWKPATVKVFITSRPVPTIEAPLREYPALKIRLEERLVDIDIATYVQHRMRGSSIPVEDQSLIKEAVPGRARGLFLYAKLAMDAFLEPEADMRKVLTTLPRDLNAMYNDLLLEHARRSEIPSDIQLLILSWVTHATRPLRLIELAEVVRSIYTLDTGTDLDLKDAKILVREACGPLLEIQPDETVSVIHHSLTEFLIGTTRSVDDLLLGNEDQSPVFPILTPGPTHERLALACLRYLQAGSLDSGILPSQTVEDNSSDDGPSWYGDRMGARVDHEQLRKSQTAMKLQFPFVQYASKHWPIHLTKAAGLMSSELVSALDEFLTPGPRFKTWLDMESDGRRTKGVTPYHVAALHGLTQYLELLVVRGITGSELDPIDCHKQTPLFNAAENGHEAAVRVLIDAGVNPNSDNYEGLTPLHRAAACNHAGVIRLLLAAGVDPLTKKTREDPGNWFGNSAGTVGHTALMYTCQAGHYDALEAFLPFLSDVEAVHRGLNWAAGAAHPRLVKRLLECPGIDVNAKVNCNTFLFSACRAKDVESMEALLSAGADATILCIGSDDEFADVGDDNWGFVESTSPLEIFCSSKRSYGTRDIDSEVMRHGLDLLLGAGADINRRTPDDRTPLHCAADNPVLLRLLLDRGADPRVESSDGSTLLHTPQQTEEGWAMVKLLVQEGKMDVNKRRHSDGYTPLICYIEARDCTGAIRFIDECHPDCTVPDSDGDTSLHLVVKSYMGTAKERVILIEKLVSHGANLNQRNCRGEMPIHVVDSSDTTGVVKHLVALGADLEARDLHGATKFMRSIDRFWTSNLETVSGFLAMGARLDTRDNKGRTLLHEITANIHRCSSVSDVSPTDMLRHFIDDLGMDHRAVDYSGNTLLHELVTRKVNAELRIPCFRELLRLGLDPDAQNHTGRTMLHLICSGVGGYGHDADNAALDLALGACKRSIDGMDHKGFRPIHLAASLSEYFVQRLILAGADISSSTNRGLTPLHLAARARRTNIVGMLLNAIATGKYGQPDTIINALDSDKVPPLYYACLSGRPETVSLLLKAGARVKEFTAVLLLYACSGFEKENRLWTQKRHGISGIAQPPGLSPLFQYSRQPWRVVEDCHQDERKLLDSEHKTTRLEEIFGMLLLHGLDLQDIKTAVGNLDANLSLKHTSASLKRIASVLATNTSTPTPAVTPAASLPWVFDDEFLHDFIARWDELRRISGAQAFIDTDPVKKAMGKHGRQETLLVQLLISREYGLVEAAFGSGGCDPCLANSHGDTALGMLVRFGYADLLAKLAVPTTREEASNHEMISNSDKKVAPTFRERPVPINPLILIACERELPNMDVLRFLVETAKASVNAQKMEPEYAAPLHCLAAGKYWWQVYEALPYVLSRKPDLEVRDERGHTPLHTALTSLGPREPYGTSVFKTAAARLLVEAGADVNAVSKDGTPCLAMAGNDVELVHLLVAHGARVTPSALFAAIDKEEVEVLGELLAASTGDANMRHDKPDAAARQKQRRHLFGYNHNVPEHEKYPLYHAATKSGERKRTDVDNKDSEARRTQMVSVLLASGADPFARFWMTAETEDDNADDDDDDPVDKLEQATVIHQILSCKGIIQPFLQLQNLDLEHRDSKGRTFLLAACASFSGFQRTIKLDNMNGKSEEDRLLIEILLERGADITAVDTSGRNALHQPFITTLWSSGSTNHWFSSDINQKPLQVLLHANPKLVSQVDKTKGRTPLHYAILAISSTSKSECTSVNLLLDAGAEPHTVDADGNNALHCVSKVLSDNPHGHALFLRMLGMGLDINGRNSRGETPLACFFEAAASDRHRHDFGKFGDDVWKLFEDAGADVAVRDDKGRTLLHVAAGGEHSGALMFGTLLEHGLDPMIQDDKELTSLDVAAACGKEKILALFEKDEAKK</sequence>
<dbReference type="Pfam" id="PF22939">
    <property type="entry name" value="WHD_GPIID"/>
    <property type="match status" value="1"/>
</dbReference>
<feature type="repeat" description="ANK" evidence="3">
    <location>
        <begin position="929"/>
        <end position="967"/>
    </location>
</feature>
<dbReference type="Pfam" id="PF12796">
    <property type="entry name" value="Ank_2"/>
    <property type="match status" value="3"/>
</dbReference>
<dbReference type="EMBL" id="JAUEDM010000001">
    <property type="protein sequence ID" value="KAK3328716.1"/>
    <property type="molecule type" value="Genomic_DNA"/>
</dbReference>
<feature type="repeat" description="ANK" evidence="3">
    <location>
        <begin position="624"/>
        <end position="656"/>
    </location>
</feature>
<dbReference type="PRINTS" id="PR01415">
    <property type="entry name" value="ANKYRIN"/>
</dbReference>
<feature type="repeat" description="ANK" evidence="3">
    <location>
        <begin position="2049"/>
        <end position="2083"/>
    </location>
</feature>
<dbReference type="Pfam" id="PF24883">
    <property type="entry name" value="NPHP3_N"/>
    <property type="match status" value="1"/>
</dbReference>
<accession>A0AAE0IQK8</accession>
<gene>
    <name evidence="7" type="ORF">B0H66DRAFT_506631</name>
</gene>
<name>A0AAE0IQK8_9PEZI</name>
<dbReference type="InterPro" id="IPR056884">
    <property type="entry name" value="NPHP3-like_N"/>
</dbReference>
<dbReference type="PANTHER" id="PTHR24198:SF190">
    <property type="entry name" value="DYNEIN HEAVY CHAIN 12, AXONEMAL-LIKE"/>
    <property type="match status" value="1"/>
</dbReference>
<reference evidence="7" key="1">
    <citation type="journal article" date="2023" name="Mol. Phylogenet. Evol.">
        <title>Genome-scale phylogeny and comparative genomics of the fungal order Sordariales.</title>
        <authorList>
            <person name="Hensen N."/>
            <person name="Bonometti L."/>
            <person name="Westerberg I."/>
            <person name="Brannstrom I.O."/>
            <person name="Guillou S."/>
            <person name="Cros-Aarteil S."/>
            <person name="Calhoun S."/>
            <person name="Haridas S."/>
            <person name="Kuo A."/>
            <person name="Mondo S."/>
            <person name="Pangilinan J."/>
            <person name="Riley R."/>
            <person name="LaButti K."/>
            <person name="Andreopoulos B."/>
            <person name="Lipzen A."/>
            <person name="Chen C."/>
            <person name="Yan M."/>
            <person name="Daum C."/>
            <person name="Ng V."/>
            <person name="Clum A."/>
            <person name="Steindorff A."/>
            <person name="Ohm R.A."/>
            <person name="Martin F."/>
            <person name="Silar P."/>
            <person name="Natvig D.O."/>
            <person name="Lalanne C."/>
            <person name="Gautier V."/>
            <person name="Ament-Velasquez S.L."/>
            <person name="Kruys A."/>
            <person name="Hutchinson M.I."/>
            <person name="Powell A.J."/>
            <person name="Barry K."/>
            <person name="Miller A.N."/>
            <person name="Grigoriev I.V."/>
            <person name="Debuchy R."/>
            <person name="Gladieux P."/>
            <person name="Hiltunen Thoren M."/>
            <person name="Johannesson H."/>
        </authorList>
    </citation>
    <scope>NUCLEOTIDE SEQUENCE</scope>
    <source>
        <strain evidence="7">CBS 118394</strain>
    </source>
</reference>
<dbReference type="InterPro" id="IPR036770">
    <property type="entry name" value="Ankyrin_rpt-contain_sf"/>
</dbReference>
<comment type="caution">
    <text evidence="7">The sequence shown here is derived from an EMBL/GenBank/DDBJ whole genome shotgun (WGS) entry which is preliminary data.</text>
</comment>
<feature type="repeat" description="ANK" evidence="3">
    <location>
        <begin position="555"/>
        <end position="587"/>
    </location>
</feature>
<dbReference type="PANTHER" id="PTHR24198">
    <property type="entry name" value="ANKYRIN REPEAT AND PROTEIN KINASE DOMAIN-CONTAINING PROTEIN"/>
    <property type="match status" value="1"/>
</dbReference>
<keyword evidence="8" id="KW-1185">Reference proteome</keyword>
<dbReference type="SUPFAM" id="SSF48403">
    <property type="entry name" value="Ankyrin repeat"/>
    <property type="match status" value="6"/>
</dbReference>
<feature type="region of interest" description="Disordered" evidence="4">
    <location>
        <begin position="1731"/>
        <end position="1751"/>
    </location>
</feature>